<dbReference type="Proteomes" id="UP000308267">
    <property type="component" value="Unassembled WGS sequence"/>
</dbReference>
<evidence type="ECO:0000313" key="3">
    <source>
        <dbReference type="Proteomes" id="UP000308267"/>
    </source>
</evidence>
<dbReference type="PROSITE" id="PS51723">
    <property type="entry name" value="PEPTIDASE_M60"/>
    <property type="match status" value="1"/>
</dbReference>
<protein>
    <recommendedName>
        <fullName evidence="1">Peptidase M60 domain-containing protein</fullName>
    </recommendedName>
</protein>
<sequence length="103" mass="11980">MLRVNAHVDSIVNHDEWFRWPSIATNLTLKKEGQYVSPHGEPLFLQLPQGVNITIRLEGVYRYPWLDIRNPKSVESFAQEIKDYFQPPFLVVHGDSMITMLKA</sequence>
<gene>
    <name evidence="2" type="ORF">CRM22_008813</name>
</gene>
<organism evidence="2 3">
    <name type="scientific">Opisthorchis felineus</name>
    <dbReference type="NCBI Taxonomy" id="147828"/>
    <lineage>
        <taxon>Eukaryota</taxon>
        <taxon>Metazoa</taxon>
        <taxon>Spiralia</taxon>
        <taxon>Lophotrochozoa</taxon>
        <taxon>Platyhelminthes</taxon>
        <taxon>Trematoda</taxon>
        <taxon>Digenea</taxon>
        <taxon>Opisthorchiida</taxon>
        <taxon>Opisthorchiata</taxon>
        <taxon>Opisthorchiidae</taxon>
        <taxon>Opisthorchis</taxon>
    </lineage>
</organism>
<name>A0A4S2LA87_OPIFE</name>
<evidence type="ECO:0000259" key="1">
    <source>
        <dbReference type="PROSITE" id="PS51723"/>
    </source>
</evidence>
<dbReference type="AlphaFoldDB" id="A0A4S2LA87"/>
<dbReference type="EMBL" id="SJOL01008661">
    <property type="protein sequence ID" value="TGZ59921.1"/>
    <property type="molecule type" value="Genomic_DNA"/>
</dbReference>
<keyword evidence="3" id="KW-1185">Reference proteome</keyword>
<dbReference type="InterPro" id="IPR031161">
    <property type="entry name" value="Peptidase_M60_dom"/>
</dbReference>
<dbReference type="OrthoDB" id="10260387at2759"/>
<feature type="domain" description="Peptidase M60" evidence="1">
    <location>
        <begin position="1"/>
        <end position="103"/>
    </location>
</feature>
<comment type="caution">
    <text evidence="2">The sequence shown here is derived from an EMBL/GenBank/DDBJ whole genome shotgun (WGS) entry which is preliminary data.</text>
</comment>
<evidence type="ECO:0000313" key="2">
    <source>
        <dbReference type="EMBL" id="TGZ59921.1"/>
    </source>
</evidence>
<reference evidence="2 3" key="1">
    <citation type="journal article" date="2019" name="BMC Genomics">
        <title>New insights from Opisthorchis felineus genome: update on genomics of the epidemiologically important liver flukes.</title>
        <authorList>
            <person name="Ershov N.I."/>
            <person name="Mordvinov V.A."/>
            <person name="Prokhortchouk E.B."/>
            <person name="Pakharukova M.Y."/>
            <person name="Gunbin K.V."/>
            <person name="Ustyantsev K."/>
            <person name="Genaev M.A."/>
            <person name="Blinov A.G."/>
            <person name="Mazur A."/>
            <person name="Boulygina E."/>
            <person name="Tsygankova S."/>
            <person name="Khrameeva E."/>
            <person name="Chekanov N."/>
            <person name="Fan G."/>
            <person name="Xiao A."/>
            <person name="Zhang H."/>
            <person name="Xu X."/>
            <person name="Yang H."/>
            <person name="Solovyev V."/>
            <person name="Lee S.M."/>
            <person name="Liu X."/>
            <person name="Afonnikov D.A."/>
            <person name="Skryabin K.G."/>
        </authorList>
    </citation>
    <scope>NUCLEOTIDE SEQUENCE [LARGE SCALE GENOMIC DNA]</scope>
    <source>
        <strain evidence="2">AK-0245</strain>
        <tissue evidence="2">Whole organism</tissue>
    </source>
</reference>
<proteinExistence type="predicted"/>
<accession>A0A4S2LA87</accession>